<name>A0ABD2PW80_9PLAT</name>
<reference evidence="8 9" key="1">
    <citation type="submission" date="2024-11" db="EMBL/GenBank/DDBJ databases">
        <title>Adaptive evolution of stress response genes in parasites aligns with host niche diversity.</title>
        <authorList>
            <person name="Hahn C."/>
            <person name="Resl P."/>
        </authorList>
    </citation>
    <scope>NUCLEOTIDE SEQUENCE [LARGE SCALE GENOMIC DNA]</scope>
    <source>
        <strain evidence="8">EGGRZ-B1_66</strain>
        <tissue evidence="8">Body</tissue>
    </source>
</reference>
<protein>
    <submittedName>
        <fullName evidence="8">Uncharacterized protein</fullName>
    </submittedName>
</protein>
<keyword evidence="4" id="KW-0813">Transport</keyword>
<feature type="transmembrane region" description="Helical" evidence="7">
    <location>
        <begin position="199"/>
        <end position="219"/>
    </location>
</feature>
<dbReference type="InterPro" id="IPR000109">
    <property type="entry name" value="POT_fam"/>
</dbReference>
<dbReference type="GO" id="GO:0015833">
    <property type="term" value="P:peptide transport"/>
    <property type="evidence" value="ECO:0007669"/>
    <property type="project" value="UniProtKB-KW"/>
</dbReference>
<evidence type="ECO:0000256" key="1">
    <source>
        <dbReference type="ARBA" id="ARBA00004141"/>
    </source>
</evidence>
<keyword evidence="5 7" id="KW-1133">Transmembrane helix</keyword>
<dbReference type="Pfam" id="PF00854">
    <property type="entry name" value="PTR2"/>
    <property type="match status" value="1"/>
</dbReference>
<dbReference type="Gene3D" id="1.20.1250.20">
    <property type="entry name" value="MFS general substrate transporter like domains"/>
    <property type="match status" value="1"/>
</dbReference>
<evidence type="ECO:0000256" key="6">
    <source>
        <dbReference type="ARBA" id="ARBA00023136"/>
    </source>
</evidence>
<organism evidence="8 9">
    <name type="scientific">Cichlidogyrus casuarinus</name>
    <dbReference type="NCBI Taxonomy" id="1844966"/>
    <lineage>
        <taxon>Eukaryota</taxon>
        <taxon>Metazoa</taxon>
        <taxon>Spiralia</taxon>
        <taxon>Lophotrochozoa</taxon>
        <taxon>Platyhelminthes</taxon>
        <taxon>Monogenea</taxon>
        <taxon>Monopisthocotylea</taxon>
        <taxon>Dactylogyridea</taxon>
        <taxon>Ancyrocephalidae</taxon>
        <taxon>Cichlidogyrus</taxon>
    </lineage>
</organism>
<keyword evidence="4" id="KW-0653">Protein transport</keyword>
<feature type="transmembrane region" description="Helical" evidence="7">
    <location>
        <begin position="17"/>
        <end position="38"/>
    </location>
</feature>
<evidence type="ECO:0000313" key="9">
    <source>
        <dbReference type="Proteomes" id="UP001626550"/>
    </source>
</evidence>
<feature type="transmembrane region" description="Helical" evidence="7">
    <location>
        <begin position="86"/>
        <end position="106"/>
    </location>
</feature>
<evidence type="ECO:0000313" key="8">
    <source>
        <dbReference type="EMBL" id="KAL3311022.1"/>
    </source>
</evidence>
<feature type="transmembrane region" description="Helical" evidence="7">
    <location>
        <begin position="118"/>
        <end position="143"/>
    </location>
</feature>
<evidence type="ECO:0000256" key="4">
    <source>
        <dbReference type="ARBA" id="ARBA00022856"/>
    </source>
</evidence>
<keyword evidence="6 7" id="KW-0472">Membrane</keyword>
<dbReference type="GO" id="GO:0016020">
    <property type="term" value="C:membrane"/>
    <property type="evidence" value="ECO:0007669"/>
    <property type="project" value="UniProtKB-SubCell"/>
</dbReference>
<dbReference type="SUPFAM" id="SSF103473">
    <property type="entry name" value="MFS general substrate transporter"/>
    <property type="match status" value="1"/>
</dbReference>
<evidence type="ECO:0000256" key="5">
    <source>
        <dbReference type="ARBA" id="ARBA00022989"/>
    </source>
</evidence>
<dbReference type="EMBL" id="JBJKFK010002493">
    <property type="protein sequence ID" value="KAL3311022.1"/>
    <property type="molecule type" value="Genomic_DNA"/>
</dbReference>
<evidence type="ECO:0000256" key="2">
    <source>
        <dbReference type="ARBA" id="ARBA00005982"/>
    </source>
</evidence>
<comment type="subcellular location">
    <subcellularLocation>
        <location evidence="1">Membrane</location>
        <topology evidence="1">Multi-pass membrane protein</topology>
    </subcellularLocation>
</comment>
<dbReference type="InterPro" id="IPR036259">
    <property type="entry name" value="MFS_trans_sf"/>
</dbReference>
<keyword evidence="4" id="KW-0571">Peptide transport</keyword>
<accession>A0ABD2PW80</accession>
<dbReference type="AlphaFoldDB" id="A0ABD2PW80"/>
<dbReference type="PANTHER" id="PTHR11654">
    <property type="entry name" value="OLIGOPEPTIDE TRANSPORTER-RELATED"/>
    <property type="match status" value="1"/>
</dbReference>
<sequence length="291" mass="32249">MSNDIDSVHRGNSRNTWITLTVAILLFEFMERLSFQSINANIYLYMTTILGHSVSKTMVIQQLLGVASYFTPIIGGLMADKLMGRYPMLVVFTLMMLMSCIFITLSNHNDLTSHSRSGLFYAGIFILAISCGLMKACTCIFGADQASHVSAKAGMTFLTAYVCIVFYPASFTFSFYLTFNASSLIAISVLGHVGQHIDFRIVFLCTVCSSSICLLALVLPAKQYDKAICSTRKLPHNPHTHTCSSDYNERLSQLLFAYLQANKKGPESSVRIQPAVTENQCSAEVMLRCKN</sequence>
<comment type="caution">
    <text evidence="8">The sequence shown here is derived from an EMBL/GenBank/DDBJ whole genome shotgun (WGS) entry which is preliminary data.</text>
</comment>
<keyword evidence="9" id="KW-1185">Reference proteome</keyword>
<feature type="transmembrane region" description="Helical" evidence="7">
    <location>
        <begin position="155"/>
        <end position="179"/>
    </location>
</feature>
<dbReference type="Proteomes" id="UP001626550">
    <property type="component" value="Unassembled WGS sequence"/>
</dbReference>
<proteinExistence type="inferred from homology"/>
<evidence type="ECO:0000256" key="7">
    <source>
        <dbReference type="SAM" id="Phobius"/>
    </source>
</evidence>
<comment type="similarity">
    <text evidence="2">Belongs to the major facilitator superfamily. Proton-dependent oligopeptide transporter (POT/PTR) (TC 2.A.17) family.</text>
</comment>
<keyword evidence="3 7" id="KW-0812">Transmembrane</keyword>
<gene>
    <name evidence="8" type="ORF">Ciccas_010403</name>
</gene>
<evidence type="ECO:0000256" key="3">
    <source>
        <dbReference type="ARBA" id="ARBA00022692"/>
    </source>
</evidence>
<feature type="transmembrane region" description="Helical" evidence="7">
    <location>
        <begin position="58"/>
        <end position="79"/>
    </location>
</feature>